<evidence type="ECO:0000313" key="2">
    <source>
        <dbReference type="Proteomes" id="UP001732700"/>
    </source>
</evidence>
<proteinExistence type="predicted"/>
<keyword evidence="2" id="KW-1185">Reference proteome</keyword>
<name>A0ACD5T894_AVESA</name>
<reference evidence="1" key="1">
    <citation type="submission" date="2021-05" db="EMBL/GenBank/DDBJ databases">
        <authorList>
            <person name="Scholz U."/>
            <person name="Mascher M."/>
            <person name="Fiebig A."/>
        </authorList>
    </citation>
    <scope>NUCLEOTIDE SEQUENCE [LARGE SCALE GENOMIC DNA]</scope>
</reference>
<accession>A0ACD5T894</accession>
<dbReference type="EnsemblPlants" id="AVESA.00010b.r2.1AG0008820.1">
    <property type="protein sequence ID" value="AVESA.00010b.r2.1AG0008820.1.CDS.1"/>
    <property type="gene ID" value="AVESA.00010b.r2.1AG0008820"/>
</dbReference>
<reference evidence="1" key="2">
    <citation type="submission" date="2025-09" db="UniProtKB">
        <authorList>
            <consortium name="EnsemblPlants"/>
        </authorList>
    </citation>
    <scope>IDENTIFICATION</scope>
</reference>
<sequence length="102" mass="10506">MGSTRRCSTSNNGSKSGASPSVWALLTVLLLILLGCSPCQGRKLLAADHEQGKVMHFEGGLVLRVPSSSGEESATVAATAAPRGFSRADRSMRSVPSPGVGH</sequence>
<evidence type="ECO:0000313" key="1">
    <source>
        <dbReference type="EnsemblPlants" id="AVESA.00010b.r2.1AG0008820.1.CDS.1"/>
    </source>
</evidence>
<protein>
    <submittedName>
        <fullName evidence="1">Uncharacterized protein</fullName>
    </submittedName>
</protein>
<organism evidence="1 2">
    <name type="scientific">Avena sativa</name>
    <name type="common">Oat</name>
    <dbReference type="NCBI Taxonomy" id="4498"/>
    <lineage>
        <taxon>Eukaryota</taxon>
        <taxon>Viridiplantae</taxon>
        <taxon>Streptophyta</taxon>
        <taxon>Embryophyta</taxon>
        <taxon>Tracheophyta</taxon>
        <taxon>Spermatophyta</taxon>
        <taxon>Magnoliopsida</taxon>
        <taxon>Liliopsida</taxon>
        <taxon>Poales</taxon>
        <taxon>Poaceae</taxon>
        <taxon>BOP clade</taxon>
        <taxon>Pooideae</taxon>
        <taxon>Poodae</taxon>
        <taxon>Poeae</taxon>
        <taxon>Poeae Chloroplast Group 1 (Aveneae type)</taxon>
        <taxon>Aveninae</taxon>
        <taxon>Avena</taxon>
    </lineage>
</organism>
<dbReference type="Proteomes" id="UP001732700">
    <property type="component" value="Chromosome 1A"/>
</dbReference>